<gene>
    <name evidence="2" type="ORF">G2W53_041258</name>
</gene>
<dbReference type="EMBL" id="JAAIUW010000013">
    <property type="protein sequence ID" value="KAF7802147.1"/>
    <property type="molecule type" value="Genomic_DNA"/>
</dbReference>
<dbReference type="OrthoDB" id="1909174at2759"/>
<dbReference type="Proteomes" id="UP000634136">
    <property type="component" value="Unassembled WGS sequence"/>
</dbReference>
<feature type="region of interest" description="Disordered" evidence="1">
    <location>
        <begin position="1"/>
        <end position="24"/>
    </location>
</feature>
<dbReference type="AlphaFoldDB" id="A0A834VYJ2"/>
<evidence type="ECO:0000256" key="1">
    <source>
        <dbReference type="SAM" id="MobiDB-lite"/>
    </source>
</evidence>
<sequence>MAEAMNGQVTTPQTLHHIRGEGDIVPQVRLEGEDEEVIEVISDAMVEPSGEGPAQQVRRDT</sequence>
<evidence type="ECO:0000313" key="2">
    <source>
        <dbReference type="EMBL" id="KAF7802147.1"/>
    </source>
</evidence>
<name>A0A834VYJ2_9FABA</name>
<proteinExistence type="predicted"/>
<accession>A0A834VYJ2</accession>
<organism evidence="2 3">
    <name type="scientific">Senna tora</name>
    <dbReference type="NCBI Taxonomy" id="362788"/>
    <lineage>
        <taxon>Eukaryota</taxon>
        <taxon>Viridiplantae</taxon>
        <taxon>Streptophyta</taxon>
        <taxon>Embryophyta</taxon>
        <taxon>Tracheophyta</taxon>
        <taxon>Spermatophyta</taxon>
        <taxon>Magnoliopsida</taxon>
        <taxon>eudicotyledons</taxon>
        <taxon>Gunneridae</taxon>
        <taxon>Pentapetalae</taxon>
        <taxon>rosids</taxon>
        <taxon>fabids</taxon>
        <taxon>Fabales</taxon>
        <taxon>Fabaceae</taxon>
        <taxon>Caesalpinioideae</taxon>
        <taxon>Cassia clade</taxon>
        <taxon>Senna</taxon>
    </lineage>
</organism>
<protein>
    <submittedName>
        <fullName evidence="2">Uncharacterized protein</fullName>
    </submittedName>
</protein>
<evidence type="ECO:0000313" key="3">
    <source>
        <dbReference type="Proteomes" id="UP000634136"/>
    </source>
</evidence>
<reference evidence="2" key="1">
    <citation type="submission" date="2020-09" db="EMBL/GenBank/DDBJ databases">
        <title>Genome-Enabled Discovery of Anthraquinone Biosynthesis in Senna tora.</title>
        <authorList>
            <person name="Kang S.-H."/>
            <person name="Pandey R.P."/>
            <person name="Lee C.-M."/>
            <person name="Sim J.-S."/>
            <person name="Jeong J.-T."/>
            <person name="Choi B.-S."/>
            <person name="Jung M."/>
            <person name="Ginzburg D."/>
            <person name="Zhao K."/>
            <person name="Won S.Y."/>
            <person name="Oh T.-J."/>
            <person name="Yu Y."/>
            <person name="Kim N.-H."/>
            <person name="Lee O.R."/>
            <person name="Lee T.-H."/>
            <person name="Bashyal P."/>
            <person name="Kim T.-S."/>
            <person name="Lee W.-H."/>
            <person name="Kawkins C."/>
            <person name="Kim C.-K."/>
            <person name="Kim J.S."/>
            <person name="Ahn B.O."/>
            <person name="Rhee S.Y."/>
            <person name="Sohng J.K."/>
        </authorList>
    </citation>
    <scope>NUCLEOTIDE SEQUENCE</scope>
    <source>
        <tissue evidence="2">Leaf</tissue>
    </source>
</reference>
<comment type="caution">
    <text evidence="2">The sequence shown here is derived from an EMBL/GenBank/DDBJ whole genome shotgun (WGS) entry which is preliminary data.</text>
</comment>
<keyword evidence="3" id="KW-1185">Reference proteome</keyword>